<evidence type="ECO:0000259" key="2">
    <source>
        <dbReference type="PROSITE" id="PS50106"/>
    </source>
</evidence>
<reference evidence="3 4" key="1">
    <citation type="journal article" date="2008" name="Nature">
        <title>The genome of the model beetle and pest Tribolium castaneum.</title>
        <authorList>
            <consortium name="Tribolium Genome Sequencing Consortium"/>
            <person name="Richards S."/>
            <person name="Gibbs R.A."/>
            <person name="Weinstock G.M."/>
            <person name="Brown S.J."/>
            <person name="Denell R."/>
            <person name="Beeman R.W."/>
            <person name="Gibbs R."/>
            <person name="Beeman R.W."/>
            <person name="Brown S.J."/>
            <person name="Bucher G."/>
            <person name="Friedrich M."/>
            <person name="Grimmelikhuijzen C.J."/>
            <person name="Klingler M."/>
            <person name="Lorenzen M."/>
            <person name="Richards S."/>
            <person name="Roth S."/>
            <person name="Schroder R."/>
            <person name="Tautz D."/>
            <person name="Zdobnov E.M."/>
            <person name="Muzny D."/>
            <person name="Gibbs R.A."/>
            <person name="Weinstock G.M."/>
            <person name="Attaway T."/>
            <person name="Bell S."/>
            <person name="Buhay C.J."/>
            <person name="Chandrabose M.N."/>
            <person name="Chavez D."/>
            <person name="Clerk-Blankenburg K.P."/>
            <person name="Cree A."/>
            <person name="Dao M."/>
            <person name="Davis C."/>
            <person name="Chacko J."/>
            <person name="Dinh H."/>
            <person name="Dugan-Rocha S."/>
            <person name="Fowler G."/>
            <person name="Garner T.T."/>
            <person name="Garnes J."/>
            <person name="Gnirke A."/>
            <person name="Hawes A."/>
            <person name="Hernandez J."/>
            <person name="Hines S."/>
            <person name="Holder M."/>
            <person name="Hume J."/>
            <person name="Jhangiani S.N."/>
            <person name="Joshi V."/>
            <person name="Khan Z.M."/>
            <person name="Jackson L."/>
            <person name="Kovar C."/>
            <person name="Kowis A."/>
            <person name="Lee S."/>
            <person name="Lewis L.R."/>
            <person name="Margolis J."/>
            <person name="Morgan M."/>
            <person name="Nazareth L.V."/>
            <person name="Nguyen N."/>
            <person name="Okwuonu G."/>
            <person name="Parker D."/>
            <person name="Richards S."/>
            <person name="Ruiz S.J."/>
            <person name="Santibanez J."/>
            <person name="Savard J."/>
            <person name="Scherer S.E."/>
            <person name="Schneider B."/>
            <person name="Sodergren E."/>
            <person name="Tautz D."/>
            <person name="Vattahil S."/>
            <person name="Villasana D."/>
            <person name="White C.S."/>
            <person name="Wright R."/>
            <person name="Park Y."/>
            <person name="Beeman R.W."/>
            <person name="Lord J."/>
            <person name="Oppert B."/>
            <person name="Lorenzen M."/>
            <person name="Brown S."/>
            <person name="Wang L."/>
            <person name="Savard J."/>
            <person name="Tautz D."/>
            <person name="Richards S."/>
            <person name="Weinstock G."/>
            <person name="Gibbs R.A."/>
            <person name="Liu Y."/>
            <person name="Worley K."/>
            <person name="Weinstock G."/>
            <person name="Elsik C.G."/>
            <person name="Reese J.T."/>
            <person name="Elhaik E."/>
            <person name="Landan G."/>
            <person name="Graur D."/>
            <person name="Arensburger P."/>
            <person name="Atkinson P."/>
            <person name="Beeman R.W."/>
            <person name="Beidler J."/>
            <person name="Brown S.J."/>
            <person name="Demuth J.P."/>
            <person name="Drury D.W."/>
            <person name="Du Y.Z."/>
            <person name="Fujiwara H."/>
            <person name="Lorenzen M."/>
            <person name="Maselli V."/>
            <person name="Osanai M."/>
            <person name="Park Y."/>
            <person name="Robertson H.M."/>
            <person name="Tu Z."/>
            <person name="Wang J.J."/>
            <person name="Wang S."/>
            <person name="Richards S."/>
            <person name="Song H."/>
            <person name="Zhang L."/>
            <person name="Sodergren E."/>
            <person name="Werner D."/>
            <person name="Stanke M."/>
            <person name="Morgenstern B."/>
            <person name="Solovyev V."/>
            <person name="Kosarev P."/>
            <person name="Brown G."/>
            <person name="Chen H.C."/>
            <person name="Ermolaeva O."/>
            <person name="Hlavina W."/>
            <person name="Kapustin Y."/>
            <person name="Kiryutin B."/>
            <person name="Kitts P."/>
            <person name="Maglott D."/>
            <person name="Pruitt K."/>
            <person name="Sapojnikov V."/>
            <person name="Souvorov A."/>
            <person name="Mackey A.J."/>
            <person name="Waterhouse R.M."/>
            <person name="Wyder S."/>
            <person name="Zdobnov E.M."/>
            <person name="Zdobnov E.M."/>
            <person name="Wyder S."/>
            <person name="Kriventseva E.V."/>
            <person name="Kadowaki T."/>
            <person name="Bork P."/>
            <person name="Aranda M."/>
            <person name="Bao R."/>
            <person name="Beermann A."/>
            <person name="Berns N."/>
            <person name="Bolognesi R."/>
            <person name="Bonneton F."/>
            <person name="Bopp D."/>
            <person name="Brown S.J."/>
            <person name="Bucher G."/>
            <person name="Butts T."/>
            <person name="Chaumot A."/>
            <person name="Denell R.E."/>
            <person name="Ferrier D.E."/>
            <person name="Friedrich M."/>
            <person name="Gordon C.M."/>
            <person name="Jindra M."/>
            <person name="Klingler M."/>
            <person name="Lan Q."/>
            <person name="Lattorff H.M."/>
            <person name="Laudet V."/>
            <person name="von Levetsow C."/>
            <person name="Liu Z."/>
            <person name="Lutz R."/>
            <person name="Lynch J.A."/>
            <person name="da Fonseca R.N."/>
            <person name="Posnien N."/>
            <person name="Reuter R."/>
            <person name="Roth S."/>
            <person name="Savard J."/>
            <person name="Schinko J.B."/>
            <person name="Schmitt C."/>
            <person name="Schoppmeier M."/>
            <person name="Schroder R."/>
            <person name="Shippy T.D."/>
            <person name="Simonnet F."/>
            <person name="Marques-Souza H."/>
            <person name="Tautz D."/>
            <person name="Tomoyasu Y."/>
            <person name="Trauner J."/>
            <person name="Van der Zee M."/>
            <person name="Vervoort M."/>
            <person name="Wittkopp N."/>
            <person name="Wimmer E.A."/>
            <person name="Yang X."/>
            <person name="Jones A.K."/>
            <person name="Sattelle D.B."/>
            <person name="Ebert P.R."/>
            <person name="Nelson D."/>
            <person name="Scott J.G."/>
            <person name="Beeman R.W."/>
            <person name="Muthukrishnan S."/>
            <person name="Kramer K.J."/>
            <person name="Arakane Y."/>
            <person name="Beeman R.W."/>
            <person name="Zhu Q."/>
            <person name="Hogenkamp D."/>
            <person name="Dixit R."/>
            <person name="Oppert B."/>
            <person name="Jiang H."/>
            <person name="Zou Z."/>
            <person name="Marshall J."/>
            <person name="Elpidina E."/>
            <person name="Vinokurov K."/>
            <person name="Oppert C."/>
            <person name="Zou Z."/>
            <person name="Evans J."/>
            <person name="Lu Z."/>
            <person name="Zhao P."/>
            <person name="Sumathipala N."/>
            <person name="Altincicek B."/>
            <person name="Vilcinskas A."/>
            <person name="Williams M."/>
            <person name="Hultmark D."/>
            <person name="Hetru C."/>
            <person name="Jiang H."/>
            <person name="Grimmelikhuijzen C.J."/>
            <person name="Hauser F."/>
            <person name="Cazzamali G."/>
            <person name="Williamson M."/>
            <person name="Park Y."/>
            <person name="Li B."/>
            <person name="Tanaka Y."/>
            <person name="Predel R."/>
            <person name="Neupert S."/>
            <person name="Schachtner J."/>
            <person name="Verleyen P."/>
            <person name="Raible F."/>
            <person name="Bork P."/>
            <person name="Friedrich M."/>
            <person name="Walden K.K."/>
            <person name="Robertson H.M."/>
            <person name="Angeli S."/>
            <person name="Foret S."/>
            <person name="Bucher G."/>
            <person name="Schuetz S."/>
            <person name="Maleszka R."/>
            <person name="Wimmer E.A."/>
            <person name="Beeman R.W."/>
            <person name="Lorenzen M."/>
            <person name="Tomoyasu Y."/>
            <person name="Miller S.C."/>
            <person name="Grossmann D."/>
            <person name="Bucher G."/>
        </authorList>
    </citation>
    <scope>NUCLEOTIDE SEQUENCE [LARGE SCALE GENOMIC DNA]</scope>
    <source>
        <strain evidence="3 4">Georgia GA2</strain>
    </source>
</reference>
<dbReference type="AlphaFoldDB" id="D6W6L4"/>
<dbReference type="Gene3D" id="2.30.42.10">
    <property type="match status" value="2"/>
</dbReference>
<feature type="region of interest" description="Disordered" evidence="1">
    <location>
        <begin position="78"/>
        <end position="97"/>
    </location>
</feature>
<dbReference type="CDD" id="cd00136">
    <property type="entry name" value="PDZ_canonical"/>
    <property type="match status" value="1"/>
</dbReference>
<evidence type="ECO:0000313" key="4">
    <source>
        <dbReference type="Proteomes" id="UP000007266"/>
    </source>
</evidence>
<accession>D6W6L4</accession>
<sequence length="557" mass="62193">MKWFRKQGEAPRLLSLSPLRSAESDQNPNVEILSPPKHVKRRSRLEMSPAVWARRQNNKNDTNFYNVEDSVIIVEKSRRRYKSQPRSVSDREKRNPLLDRVKHTRLSCFRSNSTASTLTDVPSCSSDQNTSDSQSLDLELLGVSDKYDSLNRASCFTAKLRAMSERYLQSSTSKFLNKLYKSPGPLAESTPVKNPRRKKNLRAKLRSFSYGALPGLEEFQAQEPEILDDEDERLLLVDHEDSDSGIIVNDSGLSDTFSGNSESTRRNHPQRALSLDRREIFRNFSEKKTTTLVRLVKRSPDEELGIFLTKSREVFHGFVVAHIVPDGVAARQSSLMPGDEVISINGRDISALNMSEAKQSLCTSNLQVDLLVCRKAMKESFVDSTPSPLYKRHHYFQKNSSSHGSYNKVLRRAVASTTKNTESPFPSSPQTETNFCTLPRRPRSTICTFHTVILEKGPGRKSLGFTIVGGRDSPKGALGIFVKTILANGQAAEDGRLKAGDEILAVNGQVCHDISHADAVLLFKSVKNGPIALHVCRRNKAKSLSTKAKSCTNLQAS</sequence>
<dbReference type="OrthoDB" id="6022711at2759"/>
<name>D6W6L4_TRICA</name>
<dbReference type="PANTHER" id="PTHR11324">
    <property type="entry name" value="IL16-RELATED"/>
    <property type="match status" value="1"/>
</dbReference>
<organism evidence="3 4">
    <name type="scientific">Tribolium castaneum</name>
    <name type="common">Red flour beetle</name>
    <dbReference type="NCBI Taxonomy" id="7070"/>
    <lineage>
        <taxon>Eukaryota</taxon>
        <taxon>Metazoa</taxon>
        <taxon>Ecdysozoa</taxon>
        <taxon>Arthropoda</taxon>
        <taxon>Hexapoda</taxon>
        <taxon>Insecta</taxon>
        <taxon>Pterygota</taxon>
        <taxon>Neoptera</taxon>
        <taxon>Endopterygota</taxon>
        <taxon>Coleoptera</taxon>
        <taxon>Polyphaga</taxon>
        <taxon>Cucujiformia</taxon>
        <taxon>Tenebrionidae</taxon>
        <taxon>Tenebrionidae incertae sedis</taxon>
        <taxon>Tribolium</taxon>
    </lineage>
</organism>
<feature type="compositionally biased region" description="Basic and acidic residues" evidence="1">
    <location>
        <begin position="88"/>
        <end position="97"/>
    </location>
</feature>
<evidence type="ECO:0000256" key="1">
    <source>
        <dbReference type="SAM" id="MobiDB-lite"/>
    </source>
</evidence>
<dbReference type="HOGENOM" id="CLU_018647_0_0_1"/>
<reference evidence="3 4" key="2">
    <citation type="journal article" date="2010" name="Nucleic Acids Res.">
        <title>BeetleBase in 2010: revisions to provide comprehensive genomic information for Tribolium castaneum.</title>
        <authorList>
            <person name="Kim H.S."/>
            <person name="Murphy T."/>
            <person name="Xia J."/>
            <person name="Caragea D."/>
            <person name="Park Y."/>
            <person name="Beeman R.W."/>
            <person name="Lorenzen M.D."/>
            <person name="Butcher S."/>
            <person name="Manak J.R."/>
            <person name="Brown S.J."/>
        </authorList>
    </citation>
    <scope>GENOME REANNOTATION</scope>
    <source>
        <strain evidence="3 4">Georgia GA2</strain>
    </source>
</reference>
<dbReference type="PANTHER" id="PTHR11324:SF16">
    <property type="entry name" value="PDZ DOMAIN-CONTAINING PROTEIN 2"/>
    <property type="match status" value="1"/>
</dbReference>
<dbReference type="SUPFAM" id="SSF50156">
    <property type="entry name" value="PDZ domain-like"/>
    <property type="match status" value="2"/>
</dbReference>
<dbReference type="CDD" id="cd06759">
    <property type="entry name" value="PDZ3_PDZD2-PDZ1_hPro-IL-16-like"/>
    <property type="match status" value="1"/>
</dbReference>
<dbReference type="SMART" id="SM00228">
    <property type="entry name" value="PDZ"/>
    <property type="match status" value="2"/>
</dbReference>
<evidence type="ECO:0000313" key="3">
    <source>
        <dbReference type="EMBL" id="EFA10855.1"/>
    </source>
</evidence>
<dbReference type="InterPro" id="IPR036034">
    <property type="entry name" value="PDZ_sf"/>
</dbReference>
<protein>
    <recommendedName>
        <fullName evidence="2">PDZ domain-containing protein</fullName>
    </recommendedName>
</protein>
<dbReference type="Pfam" id="PF00595">
    <property type="entry name" value="PDZ"/>
    <property type="match status" value="2"/>
</dbReference>
<keyword evidence="4" id="KW-1185">Reference proteome</keyword>
<proteinExistence type="predicted"/>
<feature type="region of interest" description="Disordered" evidence="1">
    <location>
        <begin position="15"/>
        <end position="44"/>
    </location>
</feature>
<dbReference type="OMA" id="CYNVQTS"/>
<dbReference type="InParanoid" id="D6W6L4"/>
<dbReference type="EMBL" id="KQ971307">
    <property type="protein sequence ID" value="EFA10855.1"/>
    <property type="molecule type" value="Genomic_DNA"/>
</dbReference>
<dbReference type="eggNOG" id="KOG3528">
    <property type="taxonomic scope" value="Eukaryota"/>
</dbReference>
<dbReference type="PhylomeDB" id="D6W6L4"/>
<dbReference type="Proteomes" id="UP000007266">
    <property type="component" value="Linkage group 1"/>
</dbReference>
<feature type="domain" description="PDZ" evidence="2">
    <location>
        <begin position="292"/>
        <end position="376"/>
    </location>
</feature>
<dbReference type="PROSITE" id="PS50106">
    <property type="entry name" value="PDZ"/>
    <property type="match status" value="2"/>
</dbReference>
<feature type="domain" description="PDZ" evidence="2">
    <location>
        <begin position="451"/>
        <end position="525"/>
    </location>
</feature>
<dbReference type="STRING" id="7070.D6W6L4"/>
<gene>
    <name evidence="3" type="primary">AUGUSTUS-3.0.2_01632</name>
    <name evidence="3" type="ORF">TcasGA2_TC001632</name>
</gene>
<dbReference type="InterPro" id="IPR001478">
    <property type="entry name" value="PDZ"/>
</dbReference>
<dbReference type="KEGG" id="tca:100142250"/>